<dbReference type="RefSeq" id="WP_208263341.1">
    <property type="nucleotide sequence ID" value="NZ_JAGEOJ010000032.1"/>
</dbReference>
<dbReference type="SUPFAM" id="SSF56112">
    <property type="entry name" value="Protein kinase-like (PK-like)"/>
    <property type="match status" value="1"/>
</dbReference>
<accession>A0A939PUP5</accession>
<dbReference type="InterPro" id="IPR000719">
    <property type="entry name" value="Prot_kinase_dom"/>
</dbReference>
<evidence type="ECO:0000313" key="8">
    <source>
        <dbReference type="EMBL" id="MBO2455116.1"/>
    </source>
</evidence>
<proteinExistence type="predicted"/>
<dbReference type="InterPro" id="IPR008271">
    <property type="entry name" value="Ser/Thr_kinase_AS"/>
</dbReference>
<dbReference type="InterPro" id="IPR011009">
    <property type="entry name" value="Kinase-like_dom_sf"/>
</dbReference>
<keyword evidence="5 8" id="KW-0418">Kinase</keyword>
<dbReference type="PROSITE" id="PS00108">
    <property type="entry name" value="PROTEIN_KINASE_ST"/>
    <property type="match status" value="1"/>
</dbReference>
<dbReference type="AlphaFoldDB" id="A0A939PUP5"/>
<reference evidence="8" key="1">
    <citation type="submission" date="2021-03" db="EMBL/GenBank/DDBJ databases">
        <authorList>
            <person name="Kanchanasin P."/>
            <person name="Saeng-In P."/>
            <person name="Phongsopitanun W."/>
            <person name="Yuki M."/>
            <person name="Kudo T."/>
            <person name="Ohkuma M."/>
            <person name="Tanasupawat S."/>
        </authorList>
    </citation>
    <scope>NUCLEOTIDE SEQUENCE</scope>
    <source>
        <strain evidence="8">GKU 128</strain>
    </source>
</reference>
<protein>
    <recommendedName>
        <fullName evidence="1">non-specific serine/threonine protein kinase</fullName>
        <ecNumber evidence="1">2.7.11.1</ecNumber>
    </recommendedName>
</protein>
<dbReference type="Gene3D" id="3.30.565.40">
    <property type="entry name" value="Fervidobacterium nodosum Rt17-B1 like"/>
    <property type="match status" value="1"/>
</dbReference>
<evidence type="ECO:0000256" key="5">
    <source>
        <dbReference type="ARBA" id="ARBA00022777"/>
    </source>
</evidence>
<evidence type="ECO:0000256" key="3">
    <source>
        <dbReference type="ARBA" id="ARBA00022679"/>
    </source>
</evidence>
<feature type="domain" description="Protein kinase" evidence="7">
    <location>
        <begin position="14"/>
        <end position="253"/>
    </location>
</feature>
<organism evidence="8 9">
    <name type="scientific">Actinomadura barringtoniae</name>
    <dbReference type="NCBI Taxonomy" id="1427535"/>
    <lineage>
        <taxon>Bacteria</taxon>
        <taxon>Bacillati</taxon>
        <taxon>Actinomycetota</taxon>
        <taxon>Actinomycetes</taxon>
        <taxon>Streptosporangiales</taxon>
        <taxon>Thermomonosporaceae</taxon>
        <taxon>Actinomadura</taxon>
    </lineage>
</organism>
<gene>
    <name evidence="8" type="ORF">J4573_49080</name>
</gene>
<evidence type="ECO:0000256" key="1">
    <source>
        <dbReference type="ARBA" id="ARBA00012513"/>
    </source>
</evidence>
<evidence type="ECO:0000256" key="4">
    <source>
        <dbReference type="ARBA" id="ARBA00022741"/>
    </source>
</evidence>
<dbReference type="EC" id="2.7.11.1" evidence="1"/>
<keyword evidence="4" id="KW-0547">Nucleotide-binding</keyword>
<dbReference type="CDD" id="cd14014">
    <property type="entry name" value="STKc_PknB_like"/>
    <property type="match status" value="1"/>
</dbReference>
<sequence length="676" mass="66507">MSEPSARAWRVEGFTEVRELGAGGQGRVVLARHATAGTPVAIKYLPPDADPRDIERLRGEALMLGRVDDPHVVRLYRFVTGEEGAAALVMEAVNGVSLKEVLAEHGAMEPEAALTVLKGSLLGLAAAHGIGVVHRDYKPANVVVQPDGVSKLIDFGIAASAGEGAAGGTPAYMAPEQWDRRPASTATDVYAATCVFFECVTGRRPYGSAAGHRTEPIPAEAVPEGLRDLITRGMAKSPAERPPGAAAFVRELETAASAAYGPSWEARGLRGLALAAAALAALFPLGAAALGTGAATGLAAGGAAGGAAAGGAAGGVAGGGAAAGGAAGGGAAGGAAVGGAAGGGAAGGAAGGGVAGGGAAGGAVGGGAAGGAAGSGAAAGGAASGAAGSGAAGGGTGVAGLLAGTGGKIAAAAVATAVAAGGAGVYAADSGGSDPKGRATAAPQFSYRLASASKTFNAPTTNVSLRYPVVSGLATAALEAKVNKVLRAPADQWATDVHTDTASFMGSKNPAKPYTAALTYETGLSGPRLMSVRYRPQEGQRNTVYPFQVTVDLTTGRELKAPDLLRPEAVTVSGVRALGDRLMRAGLVSGDPTCRGEEHPAPDWSQVAKDLKDREGRDGGYIKIFLAPGRGEIGLPMFTLGYSMACNRASPYAKLPYAQLGDVLRPEILRQATAKP</sequence>
<dbReference type="Proteomes" id="UP000669179">
    <property type="component" value="Unassembled WGS sequence"/>
</dbReference>
<comment type="caution">
    <text evidence="8">The sequence shown here is derived from an EMBL/GenBank/DDBJ whole genome shotgun (WGS) entry which is preliminary data.</text>
</comment>
<evidence type="ECO:0000313" key="9">
    <source>
        <dbReference type="Proteomes" id="UP000669179"/>
    </source>
</evidence>
<evidence type="ECO:0000256" key="2">
    <source>
        <dbReference type="ARBA" id="ARBA00022527"/>
    </source>
</evidence>
<dbReference type="EMBL" id="JAGEOJ010000032">
    <property type="protein sequence ID" value="MBO2455116.1"/>
    <property type="molecule type" value="Genomic_DNA"/>
</dbReference>
<keyword evidence="2" id="KW-0723">Serine/threonine-protein kinase</keyword>
<name>A0A939PUP5_9ACTN</name>
<dbReference type="PANTHER" id="PTHR43289:SF6">
    <property type="entry name" value="SERINE_THREONINE-PROTEIN KINASE NEKL-3"/>
    <property type="match status" value="1"/>
</dbReference>
<dbReference type="GO" id="GO:0005524">
    <property type="term" value="F:ATP binding"/>
    <property type="evidence" value="ECO:0007669"/>
    <property type="project" value="UniProtKB-KW"/>
</dbReference>
<evidence type="ECO:0000259" key="7">
    <source>
        <dbReference type="PROSITE" id="PS50011"/>
    </source>
</evidence>
<dbReference type="GO" id="GO:0004674">
    <property type="term" value="F:protein serine/threonine kinase activity"/>
    <property type="evidence" value="ECO:0007669"/>
    <property type="project" value="UniProtKB-KW"/>
</dbReference>
<keyword evidence="6" id="KW-0067">ATP-binding</keyword>
<dbReference type="PROSITE" id="PS50011">
    <property type="entry name" value="PROTEIN_KINASE_DOM"/>
    <property type="match status" value="1"/>
</dbReference>
<keyword evidence="3" id="KW-0808">Transferase</keyword>
<evidence type="ECO:0000256" key="6">
    <source>
        <dbReference type="ARBA" id="ARBA00022840"/>
    </source>
</evidence>
<dbReference type="Pfam" id="PF00069">
    <property type="entry name" value="Pkinase"/>
    <property type="match status" value="1"/>
</dbReference>
<dbReference type="PANTHER" id="PTHR43289">
    <property type="entry name" value="MITOGEN-ACTIVATED PROTEIN KINASE KINASE KINASE 20-RELATED"/>
    <property type="match status" value="1"/>
</dbReference>
<keyword evidence="9" id="KW-1185">Reference proteome</keyword>
<dbReference type="Gene3D" id="1.10.510.10">
    <property type="entry name" value="Transferase(Phosphotransferase) domain 1"/>
    <property type="match status" value="1"/>
</dbReference>